<feature type="compositionally biased region" description="Basic residues" evidence="1">
    <location>
        <begin position="1"/>
        <end position="12"/>
    </location>
</feature>
<keyword evidence="4" id="KW-1185">Reference proteome</keyword>
<gene>
    <name evidence="3" type="ORF">PUW80_14280</name>
</gene>
<reference evidence="3 4" key="1">
    <citation type="submission" date="2023-02" db="EMBL/GenBank/DDBJ databases">
        <title>Study of novel species of the Microbacterium genus.</title>
        <authorList>
            <person name="Arroyo-Herrera I."/>
            <person name="Roman-Ponce B."/>
            <person name="Vasquez-Murrieta M.S."/>
        </authorList>
    </citation>
    <scope>NUCLEOTIDE SEQUENCE [LARGE SCALE GENOMIC DNA]</scope>
    <source>
        <strain evidence="3 4">NE1TT3</strain>
    </source>
</reference>
<protein>
    <submittedName>
        <fullName evidence="3">Uncharacterized protein</fullName>
    </submittedName>
</protein>
<keyword evidence="2" id="KW-0812">Transmembrane</keyword>
<dbReference type="EMBL" id="JAQZCI010000005">
    <property type="protein sequence ID" value="MDD7963520.1"/>
    <property type="molecule type" value="Genomic_DNA"/>
</dbReference>
<organism evidence="3 4">
    <name type="scientific">Microbacterium thalli</name>
    <dbReference type="NCBI Taxonomy" id="3027921"/>
    <lineage>
        <taxon>Bacteria</taxon>
        <taxon>Bacillati</taxon>
        <taxon>Actinomycetota</taxon>
        <taxon>Actinomycetes</taxon>
        <taxon>Micrococcales</taxon>
        <taxon>Microbacteriaceae</taxon>
        <taxon>Microbacterium</taxon>
    </lineage>
</organism>
<feature type="transmembrane region" description="Helical" evidence="2">
    <location>
        <begin position="26"/>
        <end position="47"/>
    </location>
</feature>
<proteinExistence type="predicted"/>
<evidence type="ECO:0000313" key="3">
    <source>
        <dbReference type="EMBL" id="MDD7963520.1"/>
    </source>
</evidence>
<dbReference type="RefSeq" id="WP_274224181.1">
    <property type="nucleotide sequence ID" value="NZ_JAQZCG020000033.1"/>
</dbReference>
<evidence type="ECO:0000313" key="4">
    <source>
        <dbReference type="Proteomes" id="UP001218170"/>
    </source>
</evidence>
<comment type="caution">
    <text evidence="3">The sequence shown here is derived from an EMBL/GenBank/DDBJ whole genome shotgun (WGS) entry which is preliminary data.</text>
</comment>
<feature type="region of interest" description="Disordered" evidence="1">
    <location>
        <begin position="1"/>
        <end position="24"/>
    </location>
</feature>
<evidence type="ECO:0000256" key="2">
    <source>
        <dbReference type="SAM" id="Phobius"/>
    </source>
</evidence>
<evidence type="ECO:0000256" key="1">
    <source>
        <dbReference type="SAM" id="MobiDB-lite"/>
    </source>
</evidence>
<name>A0ABT5SL05_9MICO</name>
<keyword evidence="2" id="KW-0472">Membrane</keyword>
<dbReference type="Proteomes" id="UP001218170">
    <property type="component" value="Unassembled WGS sequence"/>
</dbReference>
<sequence>MMASRRRRRRRVNAAPSRPPGSSSRWVYVGVALVALGAIALVAAALLTR</sequence>
<keyword evidence="2" id="KW-1133">Transmembrane helix</keyword>
<accession>A0ABT5SL05</accession>